<dbReference type="Proteomes" id="UP000251314">
    <property type="component" value="Unassembled WGS sequence"/>
</dbReference>
<protein>
    <submittedName>
        <fullName evidence="3">Uncharacterized protein</fullName>
    </submittedName>
</protein>
<organism evidence="3 5">
    <name type="scientific">Phytophthora cactorum</name>
    <dbReference type="NCBI Taxonomy" id="29920"/>
    <lineage>
        <taxon>Eukaryota</taxon>
        <taxon>Sar</taxon>
        <taxon>Stramenopiles</taxon>
        <taxon>Oomycota</taxon>
        <taxon>Peronosporomycetes</taxon>
        <taxon>Peronosporales</taxon>
        <taxon>Peronosporaceae</taxon>
        <taxon>Phytophthora</taxon>
    </lineage>
</organism>
<feature type="region of interest" description="Disordered" evidence="1">
    <location>
        <begin position="117"/>
        <end position="136"/>
    </location>
</feature>
<dbReference type="EMBL" id="RCMV01001283">
    <property type="protein sequence ID" value="KAG3209357.1"/>
    <property type="molecule type" value="Genomic_DNA"/>
</dbReference>
<dbReference type="Proteomes" id="UP000760860">
    <property type="component" value="Unassembled WGS sequence"/>
</dbReference>
<gene>
    <name evidence="4" type="ORF">PC110_g11344</name>
    <name evidence="3" type="ORF">PC110_g16436</name>
    <name evidence="2" type="ORF">PC129_g19627</name>
</gene>
<accession>A0A329RS96</accession>
<comment type="caution">
    <text evidence="3">The sequence shown here is derived from an EMBL/GenBank/DDBJ whole genome shotgun (WGS) entry which is preliminary data.</text>
</comment>
<dbReference type="OrthoDB" id="92559at2759"/>
<evidence type="ECO:0000313" key="2">
    <source>
        <dbReference type="EMBL" id="KAG3209357.1"/>
    </source>
</evidence>
<evidence type="ECO:0000256" key="1">
    <source>
        <dbReference type="SAM" id="MobiDB-lite"/>
    </source>
</evidence>
<dbReference type="VEuPathDB" id="FungiDB:PC110_g16436"/>
<keyword evidence="5" id="KW-1185">Reference proteome</keyword>
<dbReference type="AlphaFoldDB" id="A0A329RS96"/>
<dbReference type="EMBL" id="MJFZ01000282">
    <property type="protein sequence ID" value="RAW32314.1"/>
    <property type="molecule type" value="Genomic_DNA"/>
</dbReference>
<evidence type="ECO:0000313" key="5">
    <source>
        <dbReference type="Proteomes" id="UP000251314"/>
    </source>
</evidence>
<reference evidence="2" key="2">
    <citation type="submission" date="2018-05" db="EMBL/GenBank/DDBJ databases">
        <title>Effector identification in a new, highly contiguous assembly of the strawberry crown rot pathogen Phytophthora cactorum.</title>
        <authorList>
            <person name="Armitage A.D."/>
            <person name="Nellist C.F."/>
            <person name="Bates H."/>
            <person name="Vickerstaff R.J."/>
            <person name="Harrison R.J."/>
        </authorList>
    </citation>
    <scope>NUCLEOTIDE SEQUENCE</scope>
    <source>
        <strain evidence="2">P421</strain>
    </source>
</reference>
<feature type="region of interest" description="Disordered" evidence="1">
    <location>
        <begin position="62"/>
        <end position="94"/>
    </location>
</feature>
<dbReference type="VEuPathDB" id="FungiDB:PC110_g11344"/>
<dbReference type="EMBL" id="MJFZ01000585">
    <property type="protein sequence ID" value="RAW27160.1"/>
    <property type="molecule type" value="Genomic_DNA"/>
</dbReference>
<proteinExistence type="predicted"/>
<sequence>MFRPVDGVKRYLENLEDLRRKLANMNATISGALGAGNLEPDFDVVLNTLRGKAEMPESIVHHVKSDDQRPVKAMKAKPCDKQQPKKKPPTSGALGAVAVAVGTAGRRLGLALLQEEGSSARSVLPLQRKPEEGGCE</sequence>
<reference evidence="3 5" key="1">
    <citation type="submission" date="2018-01" db="EMBL/GenBank/DDBJ databases">
        <title>Draft genome of the strawberry crown rot pathogen Phytophthora cactorum.</title>
        <authorList>
            <person name="Armitage A.D."/>
            <person name="Lysoe E."/>
            <person name="Nellist C.F."/>
            <person name="Harrison R.J."/>
            <person name="Brurberg M.B."/>
        </authorList>
    </citation>
    <scope>NUCLEOTIDE SEQUENCE [LARGE SCALE GENOMIC DNA]</scope>
    <source>
        <strain evidence="3 5">10300</strain>
    </source>
</reference>
<name>A0A329RS96_9STRA</name>
<evidence type="ECO:0000313" key="3">
    <source>
        <dbReference type="EMBL" id="RAW27160.1"/>
    </source>
</evidence>
<evidence type="ECO:0000313" key="4">
    <source>
        <dbReference type="EMBL" id="RAW32314.1"/>
    </source>
</evidence>